<dbReference type="KEGG" id="afla:FHG64_09075"/>
<sequence length="563" mass="63912">MTNSFFREDCLTSLPITPALTGAGDTVACIKRALFISILLLLSFPALAQETRVTATIDTAQIYIGDQISYKITVDAAEIPSIVFPEAQTFNPLEVVEALTIDTSRVENRYRLVREYYLTQFDSGSYMIPSQRVLVNDNPFFTDSVRVEVRDVVVDTTKQKMYAIKPAMEVPGGFRILVWLWWLLGMAALGALIYYLLRKRKQKKEAAKQLPPYERALFELQQLDNSRLLENRETKEYYSKLTEAVRRYIEDEVHLRAMESTTSELIHDLEVKMEKGELKLSRNTIDDLKVILQRADLAKFANSRPDIITAKGDRSKIEYVINDTKAAIPEPTEEELLRDEEYRRAKLARKKRRKIIMGATAGMVVIIIAVSVIISTRGFDYLATSIFGNPTKELLEGEWISSEYGDPAVTVNTPRVLKRGELDMPDEARRMMVGSETFIDGDLAEDLYVVVSTVRFQQGTKFDLDTAVEGVYNNLESKGARNIIVKDEDYTTLQGIPGVKVFGTLEMEHPRREGEFISKEYSILNFGVGGGFQQITVIFDEEDEYAEEIAGRIINSVEFQTRP</sequence>
<dbReference type="AlphaFoldDB" id="A0A5B7X467"/>
<reference evidence="2 3" key="1">
    <citation type="submission" date="2019-06" db="EMBL/GenBank/DDBJ databases">
        <title>Complete genome sequence of Antarcticibacterium flavum KCTC 52984T from an Antarctic marine sediment.</title>
        <authorList>
            <person name="Lee Y.M."/>
            <person name="Shin S.C."/>
        </authorList>
    </citation>
    <scope>NUCLEOTIDE SEQUENCE [LARGE SCALE GENOMIC DNA]</scope>
    <source>
        <strain evidence="2 3">KCTC 52984</strain>
    </source>
</reference>
<evidence type="ECO:0000313" key="2">
    <source>
        <dbReference type="EMBL" id="QCY69532.1"/>
    </source>
</evidence>
<protein>
    <submittedName>
        <fullName evidence="2">DUF4381 domain-containing protein</fullName>
    </submittedName>
</protein>
<dbReference type="EMBL" id="CP040812">
    <property type="protein sequence ID" value="QCY69532.1"/>
    <property type="molecule type" value="Genomic_DNA"/>
</dbReference>
<proteinExistence type="predicted"/>
<evidence type="ECO:0000313" key="3">
    <source>
        <dbReference type="Proteomes" id="UP000309016"/>
    </source>
</evidence>
<feature type="transmembrane region" description="Helical" evidence="1">
    <location>
        <begin position="176"/>
        <end position="197"/>
    </location>
</feature>
<dbReference type="RefSeq" id="WP_139066099.1">
    <property type="nucleotide sequence ID" value="NZ_CP040812.1"/>
</dbReference>
<accession>A0A5B7X467</accession>
<keyword evidence="1" id="KW-1133">Transmembrane helix</keyword>
<dbReference type="Proteomes" id="UP000309016">
    <property type="component" value="Chromosome"/>
</dbReference>
<organism evidence="2 3">
    <name type="scientific">Antarcticibacterium flavum</name>
    <dbReference type="NCBI Taxonomy" id="2058175"/>
    <lineage>
        <taxon>Bacteria</taxon>
        <taxon>Pseudomonadati</taxon>
        <taxon>Bacteroidota</taxon>
        <taxon>Flavobacteriia</taxon>
        <taxon>Flavobacteriales</taxon>
        <taxon>Flavobacteriaceae</taxon>
        <taxon>Antarcticibacterium</taxon>
    </lineage>
</organism>
<gene>
    <name evidence="2" type="ORF">FHG64_09075</name>
</gene>
<name>A0A5B7X467_9FLAO</name>
<keyword evidence="1" id="KW-0472">Membrane</keyword>
<keyword evidence="3" id="KW-1185">Reference proteome</keyword>
<dbReference type="OrthoDB" id="9807384at2"/>
<evidence type="ECO:0000256" key="1">
    <source>
        <dbReference type="SAM" id="Phobius"/>
    </source>
</evidence>
<feature type="transmembrane region" description="Helical" evidence="1">
    <location>
        <begin position="355"/>
        <end position="374"/>
    </location>
</feature>
<keyword evidence="1" id="KW-0812">Transmembrane</keyword>